<dbReference type="AlphaFoldDB" id="U4L2Q7"/>
<accession>U4L2Q7</accession>
<protein>
    <submittedName>
        <fullName evidence="1">Uncharacterized protein</fullName>
    </submittedName>
</protein>
<gene>
    <name evidence="1" type="ORF">PCON_09243</name>
</gene>
<keyword evidence="2" id="KW-1185">Reference proteome</keyword>
<dbReference type="EMBL" id="HF935478">
    <property type="protein sequence ID" value="CCX09650.1"/>
    <property type="molecule type" value="Genomic_DNA"/>
</dbReference>
<proteinExistence type="predicted"/>
<reference evidence="1 2" key="1">
    <citation type="journal article" date="2013" name="PLoS Genet.">
        <title>The genome and development-dependent transcriptomes of Pyronema confluens: a window into fungal evolution.</title>
        <authorList>
            <person name="Traeger S."/>
            <person name="Altegoer F."/>
            <person name="Freitag M."/>
            <person name="Gabaldon T."/>
            <person name="Kempken F."/>
            <person name="Kumar A."/>
            <person name="Marcet-Houben M."/>
            <person name="Poggeler S."/>
            <person name="Stajich J.E."/>
            <person name="Nowrousian M."/>
        </authorList>
    </citation>
    <scope>NUCLEOTIDE SEQUENCE [LARGE SCALE GENOMIC DNA]</scope>
    <source>
        <strain evidence="2">CBS 100304</strain>
        <tissue evidence="1">Vegetative mycelium</tissue>
    </source>
</reference>
<evidence type="ECO:0000313" key="2">
    <source>
        <dbReference type="Proteomes" id="UP000018144"/>
    </source>
</evidence>
<name>U4L2Q7_PYROM</name>
<dbReference type="Proteomes" id="UP000018144">
    <property type="component" value="Unassembled WGS sequence"/>
</dbReference>
<evidence type="ECO:0000313" key="1">
    <source>
        <dbReference type="EMBL" id="CCX09650.1"/>
    </source>
</evidence>
<organism evidence="1 2">
    <name type="scientific">Pyronema omphalodes (strain CBS 100304)</name>
    <name type="common">Pyronema confluens</name>
    <dbReference type="NCBI Taxonomy" id="1076935"/>
    <lineage>
        <taxon>Eukaryota</taxon>
        <taxon>Fungi</taxon>
        <taxon>Dikarya</taxon>
        <taxon>Ascomycota</taxon>
        <taxon>Pezizomycotina</taxon>
        <taxon>Pezizomycetes</taxon>
        <taxon>Pezizales</taxon>
        <taxon>Pyronemataceae</taxon>
        <taxon>Pyronema</taxon>
    </lineage>
</organism>
<sequence length="33" mass="3856">MHISPVLFQALVPSPPCRKARMCRRSKCRFLLL</sequence>